<proteinExistence type="predicted"/>
<feature type="compositionally biased region" description="Low complexity" evidence="1">
    <location>
        <begin position="11"/>
        <end position="25"/>
    </location>
</feature>
<organism evidence="2 3">
    <name type="scientific">Anaeramoeba flamelloides</name>
    <dbReference type="NCBI Taxonomy" id="1746091"/>
    <lineage>
        <taxon>Eukaryota</taxon>
        <taxon>Metamonada</taxon>
        <taxon>Anaeramoebidae</taxon>
        <taxon>Anaeramoeba</taxon>
    </lineage>
</organism>
<feature type="region of interest" description="Disordered" evidence="1">
    <location>
        <begin position="1"/>
        <end position="33"/>
    </location>
</feature>
<protein>
    <submittedName>
        <fullName evidence="2">Uncharacterized protein</fullName>
    </submittedName>
</protein>
<reference evidence="2" key="1">
    <citation type="submission" date="2022-08" db="EMBL/GenBank/DDBJ databases">
        <title>Novel sulphate-reducing endosymbionts in the free-living metamonad Anaeramoeba.</title>
        <authorList>
            <person name="Jerlstrom-Hultqvist J."/>
            <person name="Cepicka I."/>
            <person name="Gallot-Lavallee L."/>
            <person name="Salas-Leiva D."/>
            <person name="Curtis B.A."/>
            <person name="Zahonova K."/>
            <person name="Pipaliya S."/>
            <person name="Dacks J."/>
            <person name="Roger A.J."/>
        </authorList>
    </citation>
    <scope>NUCLEOTIDE SEQUENCE</scope>
    <source>
        <strain evidence="2">Busselton2</strain>
    </source>
</reference>
<dbReference type="AlphaFoldDB" id="A0AAV8ABX9"/>
<comment type="caution">
    <text evidence="2">The sequence shown here is derived from an EMBL/GenBank/DDBJ whole genome shotgun (WGS) entry which is preliminary data.</text>
</comment>
<dbReference type="EMBL" id="JANTQA010000010">
    <property type="protein sequence ID" value="KAJ3451393.1"/>
    <property type="molecule type" value="Genomic_DNA"/>
</dbReference>
<sequence>MINLKNEENGSDNNINNNADDQNNNLKKKKNNGNFSQILKSDSNIKKFFPYFNFNLSDIKYDDVPKLLDNYKQAVELLEYLKQVKNQKKIIY</sequence>
<name>A0AAV8ABX9_9EUKA</name>
<dbReference type="Proteomes" id="UP001146793">
    <property type="component" value="Unassembled WGS sequence"/>
</dbReference>
<evidence type="ECO:0000256" key="1">
    <source>
        <dbReference type="SAM" id="MobiDB-lite"/>
    </source>
</evidence>
<evidence type="ECO:0000313" key="3">
    <source>
        <dbReference type="Proteomes" id="UP001146793"/>
    </source>
</evidence>
<gene>
    <name evidence="2" type="ORF">M0812_05063</name>
</gene>
<evidence type="ECO:0000313" key="2">
    <source>
        <dbReference type="EMBL" id="KAJ3451393.1"/>
    </source>
</evidence>
<accession>A0AAV8ABX9</accession>